<dbReference type="EMBL" id="PPVL01000015">
    <property type="protein sequence ID" value="NNI79993.1"/>
    <property type="molecule type" value="Genomic_DNA"/>
</dbReference>
<name>A0A849CLT1_PASMD</name>
<reference evidence="1 2" key="1">
    <citation type="journal article" date="2018" name="Front. Microbiol.">
        <title>Genetic and Phylogenetic Characteristics of Pasteurella multocida Isolates From Different Host Species.</title>
        <authorList>
            <person name="Peng Z."/>
            <person name="Liang W."/>
            <person name="Wang F."/>
            <person name="Xu Z."/>
            <person name="Xie Z."/>
            <person name="Lian Z."/>
            <person name="Hua L."/>
            <person name="Zhou R."/>
            <person name="Chen H."/>
            <person name="Wu B."/>
        </authorList>
    </citation>
    <scope>NUCLEOTIDE SEQUENCE [LARGE SCALE GENOMIC DNA]</scope>
    <source>
        <strain evidence="1 2">HNA06</strain>
    </source>
</reference>
<dbReference type="RefSeq" id="WP_014391485.1">
    <property type="nucleotide sequence ID" value="NZ_CP090428.1"/>
</dbReference>
<dbReference type="AlphaFoldDB" id="A0A849CLT1"/>
<proteinExistence type="predicted"/>
<accession>A0A849CLT1</accession>
<dbReference type="PIRSF" id="PIRSF004395">
    <property type="entry name" value="Tail_Z"/>
    <property type="match status" value="1"/>
</dbReference>
<evidence type="ECO:0000313" key="1">
    <source>
        <dbReference type="EMBL" id="NNI79993.1"/>
    </source>
</evidence>
<evidence type="ECO:0000313" key="2">
    <source>
        <dbReference type="Proteomes" id="UP000540079"/>
    </source>
</evidence>
<gene>
    <name evidence="1" type="ORF">C2800_11300</name>
</gene>
<sequence>MAFEDDIKQAQKKLENLNKKAVPKATSRAINKVGSKVLVRSIATAAKEADVPKKLIKGRAKLEKAKPSRLSAYIKVNRGNLPAIRIVAGKGSPFLTRGKRRGQLKVGKRFYERAFIQKLANGRVHVLQRKGKARYPIDVVKIPLVKPLTEAFESEVKKALESEMPKEMKAALEHQIKLVVKNK</sequence>
<protein>
    <submittedName>
        <fullName evidence="1">Phage tail protein</fullName>
    </submittedName>
</protein>
<organism evidence="1 2">
    <name type="scientific">Pasteurella multocida</name>
    <dbReference type="NCBI Taxonomy" id="747"/>
    <lineage>
        <taxon>Bacteria</taxon>
        <taxon>Pseudomonadati</taxon>
        <taxon>Pseudomonadota</taxon>
        <taxon>Gammaproteobacteria</taxon>
        <taxon>Pasteurellales</taxon>
        <taxon>Pasteurellaceae</taxon>
        <taxon>Pasteurella</taxon>
    </lineage>
</organism>
<dbReference type="InterPro" id="IPR010633">
    <property type="entry name" value="Phage_lambda_GpZ"/>
</dbReference>
<dbReference type="Pfam" id="PF06763">
    <property type="entry name" value="Minor_tail_Z"/>
    <property type="match status" value="1"/>
</dbReference>
<dbReference type="Proteomes" id="UP000540079">
    <property type="component" value="Unassembled WGS sequence"/>
</dbReference>
<comment type="caution">
    <text evidence="1">The sequence shown here is derived from an EMBL/GenBank/DDBJ whole genome shotgun (WGS) entry which is preliminary data.</text>
</comment>